<dbReference type="PROSITE" id="PS51257">
    <property type="entry name" value="PROKAR_LIPOPROTEIN"/>
    <property type="match status" value="1"/>
</dbReference>
<evidence type="ECO:0000256" key="1">
    <source>
        <dbReference type="SAM" id="SignalP"/>
    </source>
</evidence>
<gene>
    <name evidence="2" type="ORF">E6O75_ATG04365</name>
</gene>
<feature type="signal peptide" evidence="1">
    <location>
        <begin position="1"/>
        <end position="19"/>
    </location>
</feature>
<evidence type="ECO:0000313" key="2">
    <source>
        <dbReference type="EMBL" id="TID25160.1"/>
    </source>
</evidence>
<dbReference type="EMBL" id="SNSC02000004">
    <property type="protein sequence ID" value="TID25160.1"/>
    <property type="molecule type" value="Genomic_DNA"/>
</dbReference>
<feature type="chain" id="PRO_5021393654" evidence="1">
    <location>
        <begin position="20"/>
        <end position="95"/>
    </location>
</feature>
<name>A0A4Z1PN62_9PEZI</name>
<sequence>MKLLLIPIALGLFTQSALACRCITPGASAEIVALNTEDACTLAGGKLDSSTGECSLKARHKYFAYMCMRNNGFAAGSGSTCRFKGGKSPKQAGAD</sequence>
<comment type="caution">
    <text evidence="2">The sequence shown here is derived from an EMBL/GenBank/DDBJ whole genome shotgun (WGS) entry which is preliminary data.</text>
</comment>
<keyword evidence="3" id="KW-1185">Reference proteome</keyword>
<keyword evidence="1" id="KW-0732">Signal</keyword>
<accession>A0A4Z1PN62</accession>
<dbReference type="Proteomes" id="UP000298493">
    <property type="component" value="Unassembled WGS sequence"/>
</dbReference>
<evidence type="ECO:0000313" key="3">
    <source>
        <dbReference type="Proteomes" id="UP000298493"/>
    </source>
</evidence>
<protein>
    <submittedName>
        <fullName evidence="2">Uncharacterized protein</fullName>
    </submittedName>
</protein>
<reference evidence="2 3" key="1">
    <citation type="submission" date="2019-04" db="EMBL/GenBank/DDBJ databases">
        <title>High contiguity whole genome sequence and gene annotation resource for two Venturia nashicola isolates.</title>
        <authorList>
            <person name="Prokchorchik M."/>
            <person name="Won K."/>
            <person name="Lee Y."/>
            <person name="Choi E.D."/>
            <person name="Segonzac C."/>
            <person name="Sohn K.H."/>
        </authorList>
    </citation>
    <scope>NUCLEOTIDE SEQUENCE [LARGE SCALE GENOMIC DNA]</scope>
    <source>
        <strain evidence="2 3">PRI2</strain>
    </source>
</reference>
<proteinExistence type="predicted"/>
<dbReference type="AlphaFoldDB" id="A0A4Z1PN62"/>
<organism evidence="2 3">
    <name type="scientific">Venturia nashicola</name>
    <dbReference type="NCBI Taxonomy" id="86259"/>
    <lineage>
        <taxon>Eukaryota</taxon>
        <taxon>Fungi</taxon>
        <taxon>Dikarya</taxon>
        <taxon>Ascomycota</taxon>
        <taxon>Pezizomycotina</taxon>
        <taxon>Dothideomycetes</taxon>
        <taxon>Pleosporomycetidae</taxon>
        <taxon>Venturiales</taxon>
        <taxon>Venturiaceae</taxon>
        <taxon>Venturia</taxon>
    </lineage>
</organism>